<organism evidence="1 2">
    <name type="scientific">Maribacter flavus</name>
    <dbReference type="NCBI Taxonomy" id="1658664"/>
    <lineage>
        <taxon>Bacteria</taxon>
        <taxon>Pseudomonadati</taxon>
        <taxon>Bacteroidota</taxon>
        <taxon>Flavobacteriia</taxon>
        <taxon>Flavobacteriales</taxon>
        <taxon>Flavobacteriaceae</taxon>
        <taxon>Maribacter</taxon>
    </lineage>
</organism>
<protein>
    <submittedName>
        <fullName evidence="1">Uncharacterized protein</fullName>
    </submittedName>
</protein>
<dbReference type="RefSeq" id="WP_154917111.1">
    <property type="nucleotide sequence ID" value="NZ_VUOE01000001.1"/>
</dbReference>
<comment type="caution">
    <text evidence="1">The sequence shown here is derived from an EMBL/GenBank/DDBJ whole genome shotgun (WGS) entry which is preliminary data.</text>
</comment>
<reference evidence="1 2" key="1">
    <citation type="submission" date="2019-09" db="EMBL/GenBank/DDBJ databases">
        <authorList>
            <person name="Khan S.A."/>
            <person name="Jeon C.O."/>
            <person name="Chun B.H."/>
            <person name="Jeong S.E."/>
        </authorList>
    </citation>
    <scope>NUCLEOTIDE SEQUENCE [LARGE SCALE GENOMIC DNA]</scope>
    <source>
        <strain evidence="1 2">KCTC 42508</strain>
    </source>
</reference>
<accession>A0A5B2TVX6</accession>
<dbReference type="EMBL" id="VUOE01000001">
    <property type="protein sequence ID" value="KAA2218542.1"/>
    <property type="molecule type" value="Genomic_DNA"/>
</dbReference>
<dbReference type="AlphaFoldDB" id="A0A5B2TVX6"/>
<dbReference type="Proteomes" id="UP000323188">
    <property type="component" value="Unassembled WGS sequence"/>
</dbReference>
<sequence>MAEEINLGGGGAGFETTPQGGLINGRIGIRITSSWGGLPKMATEDKHFPISIRIGVYRLYTPKGRTSRNFIIRSDNTEPVYPWTTLVPINEQIVRFEHPYEGTSFDMEVNVPDNVAQLEGLEYSNKVLAGFYEQTFFAEPYFGKDNRPNQFYTHRKYHFSIRQLNVQDNYLVVESRITRSH</sequence>
<name>A0A5B2TVX6_9FLAO</name>
<evidence type="ECO:0000313" key="1">
    <source>
        <dbReference type="EMBL" id="KAA2218542.1"/>
    </source>
</evidence>
<evidence type="ECO:0000313" key="2">
    <source>
        <dbReference type="Proteomes" id="UP000323188"/>
    </source>
</evidence>
<proteinExistence type="predicted"/>
<gene>
    <name evidence="1" type="ORF">F0361_02660</name>
</gene>